<proteinExistence type="predicted"/>
<evidence type="ECO:0000313" key="3">
    <source>
        <dbReference type="Proteomes" id="UP000198233"/>
    </source>
</evidence>
<feature type="region of interest" description="Disordered" evidence="1">
    <location>
        <begin position="65"/>
        <end position="88"/>
    </location>
</feature>
<organism evidence="2 3">
    <name type="scientific">Shewanella marisflavi</name>
    <dbReference type="NCBI Taxonomy" id="260364"/>
    <lineage>
        <taxon>Bacteria</taxon>
        <taxon>Pseudomonadati</taxon>
        <taxon>Pseudomonadota</taxon>
        <taxon>Gammaproteobacteria</taxon>
        <taxon>Alteromonadales</taxon>
        <taxon>Shewanellaceae</taxon>
        <taxon>Shewanella</taxon>
    </lineage>
</organism>
<dbReference type="EMBL" id="CP022272">
    <property type="protein sequence ID" value="ASJ95870.1"/>
    <property type="molecule type" value="Genomic_DNA"/>
</dbReference>
<reference evidence="2 3" key="1">
    <citation type="submission" date="2017-06" db="EMBL/GenBank/DDBJ databases">
        <title>Complete genome sequence of Shewanella marisflavi EP1 associated with anaerobic 2,4-dinitrotoluene reduction and salt tolerance.</title>
        <authorList>
            <person name="Huang J."/>
        </authorList>
    </citation>
    <scope>NUCLEOTIDE SEQUENCE [LARGE SCALE GENOMIC DNA]</scope>
    <source>
        <strain evidence="2 3">EP1</strain>
    </source>
</reference>
<dbReference type="Proteomes" id="UP000198233">
    <property type="component" value="Chromosome"/>
</dbReference>
<feature type="compositionally biased region" description="Acidic residues" evidence="1">
    <location>
        <begin position="65"/>
        <end position="80"/>
    </location>
</feature>
<name>A0AAC9TX15_9GAMM</name>
<dbReference type="KEGG" id="smav:CFF01_04285"/>
<dbReference type="AlphaFoldDB" id="A0AAC9TX15"/>
<accession>A0AAC9TX15</accession>
<evidence type="ECO:0000313" key="2">
    <source>
        <dbReference type="EMBL" id="ASJ95870.1"/>
    </source>
</evidence>
<evidence type="ECO:0000256" key="1">
    <source>
        <dbReference type="SAM" id="MobiDB-lite"/>
    </source>
</evidence>
<dbReference type="RefSeq" id="WP_088903985.1">
    <property type="nucleotide sequence ID" value="NZ_CP022272.1"/>
</dbReference>
<sequence length="88" mass="10031">MPNIIQLLERMGQDATLQNEANFQQAITESTLSTTLKASLLNRDDISLKRELDVCPDIVCIMLPAEDEPEQEEEREEEQDITNQRLSA</sequence>
<gene>
    <name evidence="2" type="ORF">CFF01_04285</name>
</gene>
<protein>
    <submittedName>
        <fullName evidence="2">Uncharacterized protein</fullName>
    </submittedName>
</protein>